<dbReference type="GO" id="GO:0006355">
    <property type="term" value="P:regulation of DNA-templated transcription"/>
    <property type="evidence" value="ECO:0007669"/>
    <property type="project" value="InterPro"/>
</dbReference>
<evidence type="ECO:0000259" key="12">
    <source>
        <dbReference type="PROSITE" id="PS50805"/>
    </source>
</evidence>
<dbReference type="FunFam" id="3.30.160.60:FF:000340">
    <property type="entry name" value="zinc finger protein 473 isoform X1"/>
    <property type="match status" value="1"/>
</dbReference>
<feature type="compositionally biased region" description="Basic and acidic residues" evidence="10">
    <location>
        <begin position="360"/>
        <end position="369"/>
    </location>
</feature>
<dbReference type="Proteomes" id="UP000518305">
    <property type="component" value="Unassembled WGS sequence"/>
</dbReference>
<feature type="compositionally biased region" description="Pro residues" evidence="10">
    <location>
        <begin position="635"/>
        <end position="646"/>
    </location>
</feature>
<keyword evidence="7" id="KW-0804">Transcription</keyword>
<dbReference type="PROSITE" id="PS00028">
    <property type="entry name" value="ZINC_FINGER_C2H2_1"/>
    <property type="match status" value="4"/>
</dbReference>
<feature type="domain" description="C2H2-type" evidence="11">
    <location>
        <begin position="604"/>
        <end position="631"/>
    </location>
</feature>
<evidence type="ECO:0000256" key="9">
    <source>
        <dbReference type="PROSITE-ProRule" id="PRU00042"/>
    </source>
</evidence>
<dbReference type="EMBL" id="VWZJ01002504">
    <property type="protein sequence ID" value="NXG56641.1"/>
    <property type="molecule type" value="Genomic_DNA"/>
</dbReference>
<dbReference type="Gene3D" id="3.30.160.60">
    <property type="entry name" value="Classic Zinc Finger"/>
    <property type="match status" value="3"/>
</dbReference>
<evidence type="ECO:0000256" key="8">
    <source>
        <dbReference type="ARBA" id="ARBA00023242"/>
    </source>
</evidence>
<evidence type="ECO:0000313" key="15">
    <source>
        <dbReference type="Proteomes" id="UP000518305"/>
    </source>
</evidence>
<feature type="compositionally biased region" description="Basic and acidic residues" evidence="10">
    <location>
        <begin position="155"/>
        <end position="170"/>
    </location>
</feature>
<dbReference type="SMART" id="SM00349">
    <property type="entry name" value="KRAB"/>
    <property type="match status" value="1"/>
</dbReference>
<dbReference type="PANTHER" id="PTHR47772:SF14">
    <property type="entry name" value="OOCYTE ZINC FINGER PROTEIN XLCOF6.1-LIKE"/>
    <property type="match status" value="1"/>
</dbReference>
<proteinExistence type="predicted"/>
<evidence type="ECO:0000256" key="3">
    <source>
        <dbReference type="ARBA" id="ARBA00022737"/>
    </source>
</evidence>
<evidence type="ECO:0000259" key="11">
    <source>
        <dbReference type="PROSITE" id="PS50157"/>
    </source>
</evidence>
<feature type="compositionally biased region" description="Polar residues" evidence="10">
    <location>
        <begin position="209"/>
        <end position="222"/>
    </location>
</feature>
<dbReference type="Gene3D" id="6.10.140.140">
    <property type="match status" value="1"/>
</dbReference>
<dbReference type="SMART" id="SM00355">
    <property type="entry name" value="ZnF_C2H2"/>
    <property type="match status" value="4"/>
</dbReference>
<feature type="domain" description="C2H2-type" evidence="11">
    <location>
        <begin position="576"/>
        <end position="603"/>
    </location>
</feature>
<keyword evidence="6" id="KW-0805">Transcription regulation</keyword>
<comment type="caution">
    <text evidence="14">The sequence shown here is derived from an EMBL/GenBank/DDBJ whole genome shotgun (WGS) entry which is preliminary data.</text>
</comment>
<feature type="region of interest" description="Disordered" evidence="10">
    <location>
        <begin position="624"/>
        <end position="655"/>
    </location>
</feature>
<evidence type="ECO:0000259" key="13">
    <source>
        <dbReference type="PROSITE" id="PS50806"/>
    </source>
</evidence>
<evidence type="ECO:0000256" key="4">
    <source>
        <dbReference type="ARBA" id="ARBA00022771"/>
    </source>
</evidence>
<feature type="compositionally biased region" description="Basic and acidic residues" evidence="10">
    <location>
        <begin position="402"/>
        <end position="412"/>
    </location>
</feature>
<feature type="non-terminal residue" evidence="14">
    <location>
        <position position="1"/>
    </location>
</feature>
<dbReference type="SUPFAM" id="SSF57667">
    <property type="entry name" value="beta-beta-alpha zinc fingers"/>
    <property type="match status" value="2"/>
</dbReference>
<dbReference type="PROSITE" id="PS50805">
    <property type="entry name" value="KRAB"/>
    <property type="match status" value="1"/>
</dbReference>
<feature type="compositionally biased region" description="Acidic residues" evidence="10">
    <location>
        <begin position="374"/>
        <end position="383"/>
    </location>
</feature>
<dbReference type="InterPro" id="IPR036051">
    <property type="entry name" value="KRAB_dom_sf"/>
</dbReference>
<dbReference type="Pfam" id="PF00096">
    <property type="entry name" value="zf-C2H2"/>
    <property type="match status" value="2"/>
</dbReference>
<feature type="compositionally biased region" description="Basic and acidic residues" evidence="10">
    <location>
        <begin position="28"/>
        <end position="39"/>
    </location>
</feature>
<sequence>AEAPLLLAPQDSGTPRRRPARAMGPRAGHGEAQELQELRSRTERAERRLLACENLVGELGSNLAALGNLLQGYGHLQQRLDNVENLLKNRNFWILRLPPGSRGEIPKVPVTFDDISVYFNEQEWERLERWQKDLYRAVMRGNYETLISLADRAMSKPDVPSRMERDEELCLRGGQEPPRTRIGDGREPPQKDVSDSQEPPQAGVLHGQKSPQTDVRNAQELTQARVPDGQKPPQTGVPDGQKPPQTGVLDGQKSAQTGVPDDQEPPQAGVPDGQRSPRTDVQDGQEPPQTGVPDGQKSPRTDVQDGQEPPQAGVQDGQKLPQTPEEMDQKKEALGEDEAPTEAGKALPNLVENIMSLNAQEEKLCREDQPGTEMEADQDESGTEESFSMENDVVCEGASENIHVKKEEERDISAPSPSSDLQKSPKNEKAKSKKKPSRCESSNLLMGNCRRGYVREWSHPCTECGKRFRLKINLIIHQRSHAKEGPYECAICEISFADKRHLDLHQSIHIKDRAFGAKVWGNVHPELRIRPRRKFCGALCGGGQSPGSGTCAGGSLVGQPKEEPDRGSLQSSRPSWKCSHCKKILSCSLSLQRHLQTHVQDRPYCCSACNKCFTRRTHLVRHEKIHDRQRALAAPPQPQTPGPPGAPTGGNVPHS</sequence>
<evidence type="ECO:0000256" key="10">
    <source>
        <dbReference type="SAM" id="MobiDB-lite"/>
    </source>
</evidence>
<dbReference type="GO" id="GO:0008270">
    <property type="term" value="F:zinc ion binding"/>
    <property type="evidence" value="ECO:0007669"/>
    <property type="project" value="UniProtKB-KW"/>
</dbReference>
<dbReference type="InterPro" id="IPR001909">
    <property type="entry name" value="KRAB"/>
</dbReference>
<dbReference type="GO" id="GO:0005634">
    <property type="term" value="C:nucleus"/>
    <property type="evidence" value="ECO:0007669"/>
    <property type="project" value="UniProtKB-SubCell"/>
</dbReference>
<dbReference type="Pfam" id="PF01352">
    <property type="entry name" value="KRAB"/>
    <property type="match status" value="1"/>
</dbReference>
<feature type="domain" description="KRAB" evidence="12">
    <location>
        <begin position="110"/>
        <end position="182"/>
    </location>
</feature>
<reference evidence="14 15" key="1">
    <citation type="submission" date="2019-09" db="EMBL/GenBank/DDBJ databases">
        <title>Bird 10,000 Genomes (B10K) Project - Family phase.</title>
        <authorList>
            <person name="Zhang G."/>
        </authorList>
    </citation>
    <scope>NUCLEOTIDE SEQUENCE [LARGE SCALE GENOMIC DNA]</scope>
    <source>
        <strain evidence="14">B10K-DU-001-23</strain>
        <tissue evidence="14">Muscle</tissue>
    </source>
</reference>
<evidence type="ECO:0000256" key="1">
    <source>
        <dbReference type="ARBA" id="ARBA00004123"/>
    </source>
</evidence>
<feature type="region of interest" description="Disordered" evidence="10">
    <location>
        <begin position="1"/>
        <end position="39"/>
    </location>
</feature>
<evidence type="ECO:0000313" key="14">
    <source>
        <dbReference type="EMBL" id="NXG56641.1"/>
    </source>
</evidence>
<comment type="subcellular location">
    <subcellularLocation>
        <location evidence="1">Nucleus</location>
    </subcellularLocation>
</comment>
<dbReference type="PROSITE" id="PS50806">
    <property type="entry name" value="KRAB_RELATED"/>
    <property type="match status" value="1"/>
</dbReference>
<feature type="domain" description="C2H2-type" evidence="11">
    <location>
        <begin position="459"/>
        <end position="486"/>
    </location>
</feature>
<keyword evidence="3" id="KW-0677">Repeat</keyword>
<dbReference type="InterPro" id="IPR036236">
    <property type="entry name" value="Znf_C2H2_sf"/>
</dbReference>
<gene>
    <name evidence="14" type="primary">Znf398_1</name>
    <name evidence="14" type="ORF">HEMCOM_R08671</name>
</gene>
<dbReference type="InterPro" id="IPR003655">
    <property type="entry name" value="aKRAB"/>
</dbReference>
<dbReference type="CDD" id="cd07765">
    <property type="entry name" value="KRAB_A-box"/>
    <property type="match status" value="1"/>
</dbReference>
<accession>A0A7K9CVI4</accession>
<feature type="region of interest" description="Disordered" evidence="10">
    <location>
        <begin position="551"/>
        <end position="575"/>
    </location>
</feature>
<feature type="domain" description="C2H2-type" evidence="11">
    <location>
        <begin position="487"/>
        <end position="514"/>
    </location>
</feature>
<keyword evidence="15" id="KW-1185">Reference proteome</keyword>
<keyword evidence="4 9" id="KW-0863">Zinc-finger</keyword>
<dbReference type="PROSITE" id="PS50157">
    <property type="entry name" value="ZINC_FINGER_C2H2_2"/>
    <property type="match status" value="4"/>
</dbReference>
<dbReference type="FunFam" id="3.30.160.60:FF:000145">
    <property type="entry name" value="Zinc finger protein 574"/>
    <property type="match status" value="1"/>
</dbReference>
<dbReference type="InterPro" id="IPR013087">
    <property type="entry name" value="Znf_C2H2_type"/>
</dbReference>
<evidence type="ECO:0000256" key="2">
    <source>
        <dbReference type="ARBA" id="ARBA00022723"/>
    </source>
</evidence>
<dbReference type="OrthoDB" id="8922241at2759"/>
<feature type="region of interest" description="Disordered" evidence="10">
    <location>
        <begin position="155"/>
        <end position="388"/>
    </location>
</feature>
<keyword evidence="2" id="KW-0479">Metal-binding</keyword>
<keyword evidence="8" id="KW-0539">Nucleus</keyword>
<evidence type="ECO:0000256" key="5">
    <source>
        <dbReference type="ARBA" id="ARBA00022833"/>
    </source>
</evidence>
<dbReference type="InterPro" id="IPR050636">
    <property type="entry name" value="C2H2-ZF_domain-containing"/>
</dbReference>
<feature type="region of interest" description="Disordered" evidence="10">
    <location>
        <begin position="402"/>
        <end position="440"/>
    </location>
</feature>
<feature type="domain" description="KRAB-related" evidence="13">
    <location>
        <begin position="107"/>
        <end position="171"/>
    </location>
</feature>
<feature type="non-terminal residue" evidence="14">
    <location>
        <position position="655"/>
    </location>
</feature>
<dbReference type="AlphaFoldDB" id="A0A7K9CVI4"/>
<organism evidence="14 15">
    <name type="scientific">Hemiprocne comata</name>
    <dbReference type="NCBI Taxonomy" id="243314"/>
    <lineage>
        <taxon>Eukaryota</taxon>
        <taxon>Metazoa</taxon>
        <taxon>Chordata</taxon>
        <taxon>Craniata</taxon>
        <taxon>Vertebrata</taxon>
        <taxon>Euteleostomi</taxon>
        <taxon>Archelosauria</taxon>
        <taxon>Archosauria</taxon>
        <taxon>Dinosauria</taxon>
        <taxon>Saurischia</taxon>
        <taxon>Theropoda</taxon>
        <taxon>Coelurosauria</taxon>
        <taxon>Aves</taxon>
        <taxon>Neognathae</taxon>
        <taxon>Neoaves</taxon>
        <taxon>Strisores</taxon>
        <taxon>Apodiformes</taxon>
        <taxon>Apodidae</taxon>
        <taxon>Hemiprocninae</taxon>
        <taxon>Hemiprocne</taxon>
    </lineage>
</organism>
<feature type="compositionally biased region" description="Basic and acidic residues" evidence="10">
    <location>
        <begin position="178"/>
        <end position="194"/>
    </location>
</feature>
<name>A0A7K9CVI4_9AVES</name>
<evidence type="ECO:0000256" key="6">
    <source>
        <dbReference type="ARBA" id="ARBA00023015"/>
    </source>
</evidence>
<dbReference type="PANTHER" id="PTHR47772">
    <property type="entry name" value="ZINC FINGER PROTEIN 200"/>
    <property type="match status" value="1"/>
</dbReference>
<evidence type="ECO:0000256" key="7">
    <source>
        <dbReference type="ARBA" id="ARBA00023163"/>
    </source>
</evidence>
<keyword evidence="5" id="KW-0862">Zinc</keyword>
<dbReference type="SUPFAM" id="SSF109640">
    <property type="entry name" value="KRAB domain (Kruppel-associated box)"/>
    <property type="match status" value="1"/>
</dbReference>
<protein>
    <submittedName>
        <fullName evidence="14">ZN398 protein</fullName>
    </submittedName>
</protein>